<comment type="caution">
    <text evidence="1">The sequence shown here is derived from an EMBL/GenBank/DDBJ whole genome shotgun (WGS) entry which is preliminary data.</text>
</comment>
<keyword evidence="2" id="KW-1185">Reference proteome</keyword>
<organism evidence="1 2">
    <name type="scientific">Hirsutella rhossiliensis</name>
    <dbReference type="NCBI Taxonomy" id="111463"/>
    <lineage>
        <taxon>Eukaryota</taxon>
        <taxon>Fungi</taxon>
        <taxon>Dikarya</taxon>
        <taxon>Ascomycota</taxon>
        <taxon>Pezizomycotina</taxon>
        <taxon>Sordariomycetes</taxon>
        <taxon>Hypocreomycetidae</taxon>
        <taxon>Hypocreales</taxon>
        <taxon>Ophiocordycipitaceae</taxon>
        <taxon>Hirsutella</taxon>
    </lineage>
</organism>
<proteinExistence type="predicted"/>
<name>A0A9P8MYS8_9HYPO</name>
<dbReference type="Proteomes" id="UP000824596">
    <property type="component" value="Unassembled WGS sequence"/>
</dbReference>
<dbReference type="RefSeq" id="XP_044720284.1">
    <property type="nucleotide sequence ID" value="XM_044863752.1"/>
</dbReference>
<reference evidence="1" key="1">
    <citation type="submission" date="2021-09" db="EMBL/GenBank/DDBJ databases">
        <title>A high-quality genome of the endoparasitic fungus Hirsutella rhossiliensis with a comparison of Hirsutella genomes reveals transposable elements contributing to genome size variation.</title>
        <authorList>
            <person name="Lin R."/>
            <person name="Jiao Y."/>
            <person name="Sun X."/>
            <person name="Ling J."/>
            <person name="Xie B."/>
            <person name="Cheng X."/>
        </authorList>
    </citation>
    <scope>NUCLEOTIDE SEQUENCE</scope>
    <source>
        <strain evidence="1">HR02</strain>
    </source>
</reference>
<evidence type="ECO:0000313" key="2">
    <source>
        <dbReference type="Proteomes" id="UP000824596"/>
    </source>
</evidence>
<protein>
    <submittedName>
        <fullName evidence="1">PIF1 protein</fullName>
    </submittedName>
</protein>
<sequence length="201" mass="22736">MSGRHDDAFWAVASETTKEYYFVGMPPGTILLTPMSVKIQRQRKRPWQRNDVSRKGLPCAAAFACTDYKVQGRTFERVALELRGARATNVDGRVVPAQCDPYGLYVQLSRCRTLDASMLVSKVRERDLVGNRVPEEMSGAQSRLEELCGRTIRGVLRWLGDCAEIQRGDGRKAWREKVMIVARSAAIWRRPTALCLIGKIY</sequence>
<evidence type="ECO:0000313" key="1">
    <source>
        <dbReference type="EMBL" id="KAH0962771.1"/>
    </source>
</evidence>
<gene>
    <name evidence="1" type="ORF">HRG_05281</name>
</gene>
<dbReference type="EMBL" id="JAIZPD010000005">
    <property type="protein sequence ID" value="KAH0962771.1"/>
    <property type="molecule type" value="Genomic_DNA"/>
</dbReference>
<dbReference type="GeneID" id="68354410"/>
<accession>A0A9P8MYS8</accession>
<dbReference type="AlphaFoldDB" id="A0A9P8MYS8"/>
<dbReference type="OrthoDB" id="4917073at2759"/>